<sequence length="36" mass="3912">MVDGFNIGQKNWPHLFLGSEVITNFTIKTKSDCGGG</sequence>
<proteinExistence type="predicted"/>
<accession>A0A0E9VG22</accession>
<name>A0A0E9VG22_ANGAN</name>
<evidence type="ECO:0000313" key="1">
    <source>
        <dbReference type="EMBL" id="JAH77027.1"/>
    </source>
</evidence>
<protein>
    <submittedName>
        <fullName evidence="1">Uncharacterized protein</fullName>
    </submittedName>
</protein>
<organism evidence="1">
    <name type="scientific">Anguilla anguilla</name>
    <name type="common">European freshwater eel</name>
    <name type="synonym">Muraena anguilla</name>
    <dbReference type="NCBI Taxonomy" id="7936"/>
    <lineage>
        <taxon>Eukaryota</taxon>
        <taxon>Metazoa</taxon>
        <taxon>Chordata</taxon>
        <taxon>Craniata</taxon>
        <taxon>Vertebrata</taxon>
        <taxon>Euteleostomi</taxon>
        <taxon>Actinopterygii</taxon>
        <taxon>Neopterygii</taxon>
        <taxon>Teleostei</taxon>
        <taxon>Anguilliformes</taxon>
        <taxon>Anguillidae</taxon>
        <taxon>Anguilla</taxon>
    </lineage>
</organism>
<dbReference type="AlphaFoldDB" id="A0A0E9VG22"/>
<dbReference type="EMBL" id="GBXM01031550">
    <property type="protein sequence ID" value="JAH77027.1"/>
    <property type="molecule type" value="Transcribed_RNA"/>
</dbReference>
<reference evidence="1" key="1">
    <citation type="submission" date="2014-11" db="EMBL/GenBank/DDBJ databases">
        <authorList>
            <person name="Amaro Gonzalez C."/>
        </authorList>
    </citation>
    <scope>NUCLEOTIDE SEQUENCE</scope>
</reference>
<reference evidence="1" key="2">
    <citation type="journal article" date="2015" name="Fish Shellfish Immunol.">
        <title>Early steps in the European eel (Anguilla anguilla)-Vibrio vulnificus interaction in the gills: Role of the RtxA13 toxin.</title>
        <authorList>
            <person name="Callol A."/>
            <person name="Pajuelo D."/>
            <person name="Ebbesson L."/>
            <person name="Teles M."/>
            <person name="MacKenzie S."/>
            <person name="Amaro C."/>
        </authorList>
    </citation>
    <scope>NUCLEOTIDE SEQUENCE</scope>
</reference>